<evidence type="ECO:0000313" key="5">
    <source>
        <dbReference type="Proteomes" id="UP001630127"/>
    </source>
</evidence>
<keyword evidence="5" id="KW-1185">Reference proteome</keyword>
<reference evidence="1 5" key="1">
    <citation type="submission" date="2024-11" db="EMBL/GenBank/DDBJ databases">
        <title>A near-complete genome assembly of Cinchona calisaya.</title>
        <authorList>
            <person name="Lian D.C."/>
            <person name="Zhao X.W."/>
            <person name="Wei L."/>
        </authorList>
    </citation>
    <scope>NUCLEOTIDE SEQUENCE [LARGE SCALE GENOMIC DNA]</scope>
    <source>
        <tissue evidence="1">Nenye</tissue>
    </source>
</reference>
<dbReference type="EMBL" id="JBJUIK010000010">
    <property type="protein sequence ID" value="KAL3515038.1"/>
    <property type="molecule type" value="Genomic_DNA"/>
</dbReference>
<accession>A0ABD2Z6D4</accession>
<sequence>MVVFDYVSRGIMENVIGAGREVKAIREDCPPGKEEGKRCFHPSNPFPSLPHCSSKCATPYEQLLLFCPLSVHTVLKAEEEVWVAGTMSPLSHTSIQKQV</sequence>
<evidence type="ECO:0000313" key="3">
    <source>
        <dbReference type="EMBL" id="KAL3515042.1"/>
    </source>
</evidence>
<dbReference type="EMBL" id="JBJUIK010000010">
    <property type="protein sequence ID" value="KAL3515040.1"/>
    <property type="molecule type" value="Genomic_DNA"/>
</dbReference>
<evidence type="ECO:0000313" key="4">
    <source>
        <dbReference type="EMBL" id="KAL3515045.1"/>
    </source>
</evidence>
<evidence type="ECO:0000313" key="1">
    <source>
        <dbReference type="EMBL" id="KAL3515038.1"/>
    </source>
</evidence>
<evidence type="ECO:0000313" key="2">
    <source>
        <dbReference type="EMBL" id="KAL3515040.1"/>
    </source>
</evidence>
<name>A0ABD2Z6D4_9GENT</name>
<comment type="caution">
    <text evidence="1">The sequence shown here is derived from an EMBL/GenBank/DDBJ whole genome shotgun (WGS) entry which is preliminary data.</text>
</comment>
<organism evidence="1 5">
    <name type="scientific">Cinchona calisaya</name>
    <dbReference type="NCBI Taxonomy" id="153742"/>
    <lineage>
        <taxon>Eukaryota</taxon>
        <taxon>Viridiplantae</taxon>
        <taxon>Streptophyta</taxon>
        <taxon>Embryophyta</taxon>
        <taxon>Tracheophyta</taxon>
        <taxon>Spermatophyta</taxon>
        <taxon>Magnoliopsida</taxon>
        <taxon>eudicotyledons</taxon>
        <taxon>Gunneridae</taxon>
        <taxon>Pentapetalae</taxon>
        <taxon>asterids</taxon>
        <taxon>lamiids</taxon>
        <taxon>Gentianales</taxon>
        <taxon>Rubiaceae</taxon>
        <taxon>Cinchonoideae</taxon>
        <taxon>Cinchoneae</taxon>
        <taxon>Cinchona</taxon>
    </lineage>
</organism>
<protein>
    <submittedName>
        <fullName evidence="1">Uncharacterized protein</fullName>
    </submittedName>
</protein>
<dbReference type="Proteomes" id="UP001630127">
    <property type="component" value="Unassembled WGS sequence"/>
</dbReference>
<dbReference type="EMBL" id="JBJUIK010000010">
    <property type="protein sequence ID" value="KAL3515045.1"/>
    <property type="molecule type" value="Genomic_DNA"/>
</dbReference>
<proteinExistence type="predicted"/>
<dbReference type="EMBL" id="JBJUIK010000010">
    <property type="protein sequence ID" value="KAL3515042.1"/>
    <property type="molecule type" value="Genomic_DNA"/>
</dbReference>
<dbReference type="AlphaFoldDB" id="A0ABD2Z6D4"/>
<gene>
    <name evidence="1" type="ORF">ACH5RR_021940</name>
    <name evidence="2" type="ORF">ACH5RR_021942</name>
    <name evidence="3" type="ORF">ACH5RR_021944</name>
    <name evidence="4" type="ORF">ACH5RR_021947</name>
</gene>